<evidence type="ECO:0000259" key="9">
    <source>
        <dbReference type="PROSITE" id="PS51910"/>
    </source>
</evidence>
<keyword evidence="4" id="KW-0624">Polysaccharide degradation</keyword>
<evidence type="ECO:0000256" key="3">
    <source>
        <dbReference type="ARBA" id="ARBA00022801"/>
    </source>
</evidence>
<accession>K7ZLW6</accession>
<dbReference type="SMART" id="SM00636">
    <property type="entry name" value="Glyco_18"/>
    <property type="match status" value="2"/>
</dbReference>
<dbReference type="InterPro" id="IPR029070">
    <property type="entry name" value="Chitinase_insertion_sf"/>
</dbReference>
<evidence type="ECO:0007829" key="12">
    <source>
        <dbReference type="PDB" id="5GZU"/>
    </source>
</evidence>
<name>K7ZLW6_9BACL</name>
<keyword evidence="7" id="KW-0732">Signal</keyword>
<keyword evidence="4" id="KW-0119">Carbohydrate metabolism</keyword>
<dbReference type="SUPFAM" id="SSF51445">
    <property type="entry name" value="(Trans)glycosidases"/>
    <property type="match status" value="2"/>
</dbReference>
<feature type="chain" id="PRO_5003916247" description="chitinase" evidence="7">
    <location>
        <begin position="31"/>
        <end position="1418"/>
    </location>
</feature>
<dbReference type="GO" id="GO:0008061">
    <property type="term" value="F:chitin binding"/>
    <property type="evidence" value="ECO:0007669"/>
    <property type="project" value="InterPro"/>
</dbReference>
<dbReference type="Pfam" id="PF00704">
    <property type="entry name" value="Glyco_hydro_18"/>
    <property type="match status" value="2"/>
</dbReference>
<dbReference type="InterPro" id="IPR050314">
    <property type="entry name" value="Glycosyl_Hydrlase_18"/>
</dbReference>
<feature type="domain" description="GH18" evidence="9">
    <location>
        <begin position="559"/>
        <end position="927"/>
    </location>
</feature>
<feature type="domain" description="GH18" evidence="9">
    <location>
        <begin position="1046"/>
        <end position="1417"/>
    </location>
</feature>
<comment type="catalytic activity">
    <reaction evidence="1">
        <text>Random endo-hydrolysis of N-acetyl-beta-D-glucosaminide (1-&gt;4)-beta-linkages in chitin and chitodextrins.</text>
        <dbReference type="EC" id="3.2.1.14"/>
    </reaction>
</comment>
<evidence type="ECO:0000259" key="8">
    <source>
        <dbReference type="PROSITE" id="PS51272"/>
    </source>
</evidence>
<protein>
    <recommendedName>
        <fullName evidence="2">chitinase</fullName>
        <ecNumber evidence="2">3.2.1.14</ecNumber>
    </recommendedName>
</protein>
<dbReference type="PDBsum" id="5GZU"/>
<keyword evidence="5 6" id="KW-0326">Glycosidase</keyword>
<gene>
    <name evidence="10" type="primary">chiW</name>
</gene>
<keyword evidence="4" id="KW-0146">Chitin degradation</keyword>
<dbReference type="Gene3D" id="3.10.50.10">
    <property type="match status" value="2"/>
</dbReference>
<dbReference type="SMR" id="K7ZLW6"/>
<evidence type="ECO:0007829" key="11">
    <source>
        <dbReference type="PDB" id="5GZT"/>
    </source>
</evidence>
<dbReference type="SUPFAM" id="SSF54556">
    <property type="entry name" value="Chitinase insertion domain"/>
    <property type="match status" value="2"/>
</dbReference>
<evidence type="ECO:0000256" key="6">
    <source>
        <dbReference type="RuleBase" id="RU000489"/>
    </source>
</evidence>
<organism evidence="10">
    <name type="scientific">Paenibacillus sp. FPU-7</name>
    <dbReference type="NCBI Taxonomy" id="762821"/>
    <lineage>
        <taxon>Bacteria</taxon>
        <taxon>Bacillati</taxon>
        <taxon>Bacillota</taxon>
        <taxon>Bacilli</taxon>
        <taxon>Bacillales</taxon>
        <taxon>Paenibacillaceae</taxon>
        <taxon>Paenibacillus</taxon>
    </lineage>
</organism>
<evidence type="ECO:0000313" key="10">
    <source>
        <dbReference type="EMBL" id="BAM67143.1"/>
    </source>
</evidence>
<dbReference type="PANTHER" id="PTHR11177:SF317">
    <property type="entry name" value="CHITINASE 12-RELATED"/>
    <property type="match status" value="1"/>
</dbReference>
<dbReference type="InterPro" id="IPR011583">
    <property type="entry name" value="Chitinase_II/V-like_cat"/>
</dbReference>
<dbReference type="GO" id="GO:0005975">
    <property type="term" value="P:carbohydrate metabolic process"/>
    <property type="evidence" value="ECO:0007669"/>
    <property type="project" value="InterPro"/>
</dbReference>
<dbReference type="InterPro" id="IPR001223">
    <property type="entry name" value="Glyco_hydro18_cat"/>
</dbReference>
<dbReference type="Gene3D" id="3.20.20.80">
    <property type="entry name" value="Glycosidases"/>
    <property type="match status" value="2"/>
</dbReference>
<evidence type="ECO:0000256" key="1">
    <source>
        <dbReference type="ARBA" id="ARBA00000822"/>
    </source>
</evidence>
<keyword evidence="3 6" id="KW-0378">Hydrolase</keyword>
<dbReference type="PROSITE" id="PS51910">
    <property type="entry name" value="GH18_2"/>
    <property type="match status" value="2"/>
</dbReference>
<feature type="signal peptide" evidence="7">
    <location>
        <begin position="1"/>
        <end position="30"/>
    </location>
</feature>
<evidence type="ECO:0000256" key="2">
    <source>
        <dbReference type="ARBA" id="ARBA00012729"/>
    </source>
</evidence>
<dbReference type="PANTHER" id="PTHR11177">
    <property type="entry name" value="CHITINASE"/>
    <property type="match status" value="1"/>
</dbReference>
<dbReference type="InterPro" id="IPR001119">
    <property type="entry name" value="SLH_dom"/>
</dbReference>
<evidence type="ECO:0000256" key="7">
    <source>
        <dbReference type="SAM" id="SignalP"/>
    </source>
</evidence>
<dbReference type="CDD" id="cd06548">
    <property type="entry name" value="GH18_chitinase"/>
    <property type="match status" value="2"/>
</dbReference>
<dbReference type="PROSITE" id="PS51272">
    <property type="entry name" value="SLH"/>
    <property type="match status" value="3"/>
</dbReference>
<feature type="domain" description="SLH" evidence="8">
    <location>
        <begin position="87"/>
        <end position="150"/>
    </location>
</feature>
<dbReference type="Pfam" id="PF18683">
    <property type="entry name" value="ChiW_Ig_like"/>
    <property type="match status" value="1"/>
</dbReference>
<evidence type="ECO:0000256" key="5">
    <source>
        <dbReference type="ARBA" id="ARBA00023295"/>
    </source>
</evidence>
<sequence>MKAFTSARKKWLVWCLCFALVFSSFGMASAASTSDVEGHWAAGTLNEWKSKGFIQGYADGSVKPDQAVTRAEFIALVNRSFALTETSEVHYSDVAASDWSYAEIGKAAKAGYIQGYEDGTIRPSKEISREEASVLVSRLIKLEHPSSHEILNTFTDKASIASWSQAAVGALAEKGLIQGYDNGVFRPAASITRAESVVILDRAAAFKNEANAIAYDKAGTYGPASGTETIDGNVKVTVPGVTLRNLVIKGDLLLSEGVGSGDVTLDKVSVHGLTTVSGGGENSVHMNDSVIGVVYVDKKDTPVRIVAKGSAKVGEVIIAGSVKLEETDLTGTGFEKVVLKDLLPANAKVTLSGSFTDVDVAASANPQLNVNSGTIERLTVAASSKDAVIVLASGVKVTTLTLNIKTQIKGQGSVGTAVVNLGGKGSSFESAPGKTEGIAKDSVTTGGSFGGGGYGGGSGSSSNPVVKLISTASNNDRQLVLKFNAYGWDNNATIVLTSPAGKQTTYTYEKNSAQFAVSAPEVTFTSDKGLAAGTWLYSVKTAKGSVTSDTVTGKAFVQGKIVSYIPAWVDWAKDERGVDATKFTHLYYAFGRINNGKVVTIKEDAKWTEDPTITEADRIKRRNNPDESNLAYLTGLKAKNPNLKVLVSIGGWEAEGFSDAALTPESREVFANSALDFMNKYNLDGIDLDWEYPVYGAWGVIKSRPEDKANFTALLKLLREKLDAQSTTTNKYYELAIAAGASKTYTDSVELTKITPYLDYINLMTYDLHGGWDPATSHHTAVYSATNNQLSVDSTVKLYLNNGVPAEKLMVGGAFYSRVWQNVENKGTGLSEKAGSQAGSPGTIVYSELVNNYINKNGYTRYWDDTAKAPYLFNGSTFISYEDTASAAYKAEYIKQNNLAGFMYWEYSQDSDSHELANTIYSRLYAKSGTPLSVGTSVYAGTVTMATYTQLPAGTFILPLTQGTLKPVISASDVTVSGIPAGITYTVANAADHRNAVAVYVNGGTVASNVYDPIDVRVVVKASAVLEANMTDSAPASVTIMPKFGPILLGYVPGWVDWTNSAYKVDATKLTHINYAFARIKDNKVVKISEDINWVNEFPSEEIREQRRNNPDDANFAYLKTLKQQNPSLKVLVSIGGWAAEGFSDAALTPETREELANSAIAFMHQYGFDGIDLDWEYPVYGAFGVIKSRPEDKQNFTALLKLFREKLDVEGALHGKYYELAIASAAAPIYINSVELDKIHQYLDYMSVMTYDYHGSWESKTAHQASVYTSALSPGDFSADSVLTAYRKQGVPASKLVIGGAFYARGWVNVPNINHGLFQQAGDQAKNPGTPTYNDLVKDYFDKGYTRYWDNSAKAPYLYNPDANGGTFITYDDEESLKYKAEYAKNQGLRGVMFWDYSQDISGKLLGAIFNELKAPK</sequence>
<dbReference type="PROSITE" id="PS01095">
    <property type="entry name" value="GH18_1"/>
    <property type="match status" value="2"/>
</dbReference>
<dbReference type="GO" id="GO:0008843">
    <property type="term" value="F:endochitinase activity"/>
    <property type="evidence" value="ECO:0007669"/>
    <property type="project" value="UniProtKB-EC"/>
</dbReference>
<keyword evidence="11 12" id="KW-0002">3D-structure</keyword>
<dbReference type="PDB" id="5GZV">
    <property type="method" value="X-ray"/>
    <property type="resolution" value="2.61 A"/>
    <property type="chains" value="A/B=557-1418"/>
</dbReference>
<dbReference type="PDB" id="5GZU">
    <property type="method" value="X-ray"/>
    <property type="resolution" value="2.03 A"/>
    <property type="chains" value="A/B=557-1418"/>
</dbReference>
<dbReference type="InterPro" id="IPR001579">
    <property type="entry name" value="Glyco_hydro_18_chit_AS"/>
</dbReference>
<dbReference type="Pfam" id="PF00395">
    <property type="entry name" value="SLH"/>
    <property type="match status" value="3"/>
</dbReference>
<proteinExistence type="evidence at protein level"/>
<dbReference type="InterPro" id="IPR041278">
    <property type="entry name" value="ChiW_Ig-like"/>
</dbReference>
<reference evidence="10" key="1">
    <citation type="journal article" date="2013" name="Appl. Environ. Microbiol.">
        <title>Cooperative Degradation of Chitin by Extracellular and Cell Surface-Expressed Chitinases from Paenibacillus sp. Strain FPU-7.</title>
        <authorList>
            <person name="Itoh T."/>
            <person name="Hibi T."/>
            <person name="Fujii Y."/>
            <person name="Sugimoto I."/>
            <person name="Fujiwara A."/>
            <person name="Suzuki F."/>
            <person name="Iwasaki Y."/>
            <person name="Kim J.-K."/>
            <person name="Taketo A."/>
            <person name="Kimoto H."/>
        </authorList>
    </citation>
    <scope>NUCLEOTIDE SEQUENCE</scope>
    <source>
        <strain evidence="10">FPU-7</strain>
    </source>
</reference>
<feature type="domain" description="SLH" evidence="8">
    <location>
        <begin position="151"/>
        <end position="214"/>
    </location>
</feature>
<dbReference type="PDBsum" id="5GZV"/>
<dbReference type="BRENDA" id="3.2.1.14">
    <property type="organism ID" value="6850"/>
</dbReference>
<feature type="domain" description="SLH" evidence="8">
    <location>
        <begin position="28"/>
        <end position="86"/>
    </location>
</feature>
<dbReference type="PDB" id="5GZT">
    <property type="method" value="X-ray"/>
    <property type="resolution" value="2.10 A"/>
    <property type="chains" value="A=198-282, B=283-1418"/>
</dbReference>
<dbReference type="InterPro" id="IPR017853">
    <property type="entry name" value="GH"/>
</dbReference>
<evidence type="ECO:0000256" key="4">
    <source>
        <dbReference type="ARBA" id="ARBA00023024"/>
    </source>
</evidence>
<reference evidence="11 12" key="2">
    <citation type="journal article" date="2016" name="PLoS ONE">
        <title>Crystal Structure of Chitinase ChiW from Paenibacillus sp. str. FPU-7 Reveals a Novel Type of Bacterial Cell-Surface-Expressed Multi-Modular Enzyme Machinery.</title>
        <authorList>
            <person name="Itoh T."/>
            <person name="Hibi T."/>
            <person name="Suzuki F."/>
            <person name="Sugimoto I."/>
            <person name="Fujiwara A."/>
            <person name="Inaka K."/>
            <person name="Tanaka H."/>
            <person name="Ohta K."/>
            <person name="Fujii Y."/>
            <person name="Taketo A."/>
            <person name="Kimoto H."/>
        </authorList>
    </citation>
    <scope>X-RAY CRYSTALLOGRAPHY (2.03 ANGSTROMS) OF 557-1418</scope>
</reference>
<dbReference type="PDBsum" id="5GZT"/>
<dbReference type="EMBL" id="AB683965">
    <property type="protein sequence ID" value="BAM67143.1"/>
    <property type="molecule type" value="Genomic_DNA"/>
</dbReference>
<dbReference type="GO" id="GO:0006032">
    <property type="term" value="P:chitin catabolic process"/>
    <property type="evidence" value="ECO:0007669"/>
    <property type="project" value="UniProtKB-KW"/>
</dbReference>
<dbReference type="EC" id="3.2.1.14" evidence="2"/>